<dbReference type="EMBL" id="BGZK01001330">
    <property type="protein sequence ID" value="GBP77392.1"/>
    <property type="molecule type" value="Genomic_DNA"/>
</dbReference>
<reference evidence="2 3" key="1">
    <citation type="journal article" date="2019" name="Commun. Biol.">
        <title>The bagworm genome reveals a unique fibroin gene that provides high tensile strength.</title>
        <authorList>
            <person name="Kono N."/>
            <person name="Nakamura H."/>
            <person name="Ohtoshi R."/>
            <person name="Tomita M."/>
            <person name="Numata K."/>
            <person name="Arakawa K."/>
        </authorList>
    </citation>
    <scope>NUCLEOTIDE SEQUENCE [LARGE SCALE GENOMIC DNA]</scope>
</reference>
<gene>
    <name evidence="2" type="ORF">EVAR_24109_1</name>
</gene>
<evidence type="ECO:0000313" key="3">
    <source>
        <dbReference type="Proteomes" id="UP000299102"/>
    </source>
</evidence>
<comment type="caution">
    <text evidence="2">The sequence shown here is derived from an EMBL/GenBank/DDBJ whole genome shotgun (WGS) entry which is preliminary data.</text>
</comment>
<organism evidence="2 3">
    <name type="scientific">Eumeta variegata</name>
    <name type="common">Bagworm moth</name>
    <name type="synonym">Eumeta japonica</name>
    <dbReference type="NCBI Taxonomy" id="151549"/>
    <lineage>
        <taxon>Eukaryota</taxon>
        <taxon>Metazoa</taxon>
        <taxon>Ecdysozoa</taxon>
        <taxon>Arthropoda</taxon>
        <taxon>Hexapoda</taxon>
        <taxon>Insecta</taxon>
        <taxon>Pterygota</taxon>
        <taxon>Neoptera</taxon>
        <taxon>Endopterygota</taxon>
        <taxon>Lepidoptera</taxon>
        <taxon>Glossata</taxon>
        <taxon>Ditrysia</taxon>
        <taxon>Tineoidea</taxon>
        <taxon>Psychidae</taxon>
        <taxon>Oiketicinae</taxon>
        <taxon>Eumeta</taxon>
    </lineage>
</organism>
<keyword evidence="3" id="KW-1185">Reference proteome</keyword>
<sequence>SSSGLRSERIAYSAQYAVCPDFCVSSVCLCVQLICSAATASLRGRAERCTRRTPPRGVRCGLPHRVPRPSRPSSIVPLHDPACALWSSRRVIPRETSSVLLLPSLAPSKPTLISRWEVNTKYKEPTKRPATARPSEGSTSSLLRFRRRELEKLFSLLRQRPHGHTPRGGRNRPPPR</sequence>
<name>A0A4C1YR42_EUMVA</name>
<protein>
    <submittedName>
        <fullName evidence="2">Uncharacterized protein</fullName>
    </submittedName>
</protein>
<feature type="compositionally biased region" description="Basic residues" evidence="1">
    <location>
        <begin position="159"/>
        <end position="176"/>
    </location>
</feature>
<feature type="region of interest" description="Disordered" evidence="1">
    <location>
        <begin position="123"/>
        <end position="142"/>
    </location>
</feature>
<dbReference type="AlphaFoldDB" id="A0A4C1YR42"/>
<accession>A0A4C1YR42</accession>
<evidence type="ECO:0000313" key="2">
    <source>
        <dbReference type="EMBL" id="GBP77392.1"/>
    </source>
</evidence>
<evidence type="ECO:0000256" key="1">
    <source>
        <dbReference type="SAM" id="MobiDB-lite"/>
    </source>
</evidence>
<feature type="non-terminal residue" evidence="2">
    <location>
        <position position="1"/>
    </location>
</feature>
<dbReference type="Proteomes" id="UP000299102">
    <property type="component" value="Unassembled WGS sequence"/>
</dbReference>
<feature type="region of interest" description="Disordered" evidence="1">
    <location>
        <begin position="155"/>
        <end position="176"/>
    </location>
</feature>
<proteinExistence type="predicted"/>